<dbReference type="PANTHER" id="PTHR13812">
    <property type="entry name" value="KETIMINE REDUCTASE MU-CRYSTALLIN"/>
    <property type="match status" value="1"/>
</dbReference>
<evidence type="ECO:0000313" key="1">
    <source>
        <dbReference type="EMBL" id="QNE89019.1"/>
    </source>
</evidence>
<sequence length="306" mass="32154">MAIPFIYADQVHSALSPRAAVETLREVLASGFDPAADQPRSFMPTTHGELLIMPSATSRGFGVKLVSVADAGYEGAAERIQGTYVLFDDATLAPSCLIDGIALTSLRTPAVSLAGVVGFLRDDAAPLKVAIVGTGAQGRAHETTVESVFEDIREVDVMFLGRTKPADLENWASLSSAEGKETLAAAELVICATTASEPYLGLEDVRSDAVIVALGSHTPDAREVRGDLMAGAQVIVEDVATAQREAGDVIQAVDEGALEMAECVSLADVVRGTATVNRERPIVFKFTGMPWEDLALAQAVADIVEV</sequence>
<name>A0A7G7CN53_9CORY</name>
<dbReference type="InterPro" id="IPR003462">
    <property type="entry name" value="ODC_Mu_crystall"/>
</dbReference>
<dbReference type="GO" id="GO:0005737">
    <property type="term" value="C:cytoplasm"/>
    <property type="evidence" value="ECO:0007669"/>
    <property type="project" value="TreeGrafter"/>
</dbReference>
<dbReference type="InterPro" id="IPR036291">
    <property type="entry name" value="NAD(P)-bd_dom_sf"/>
</dbReference>
<evidence type="ECO:0000313" key="2">
    <source>
        <dbReference type="Proteomes" id="UP000515743"/>
    </source>
</evidence>
<dbReference type="PIRSF" id="PIRSF001439">
    <property type="entry name" value="CryM"/>
    <property type="match status" value="1"/>
</dbReference>
<dbReference type="Proteomes" id="UP000515743">
    <property type="component" value="Chromosome"/>
</dbReference>
<dbReference type="AlphaFoldDB" id="A0A7G7CN53"/>
<dbReference type="Pfam" id="PF02423">
    <property type="entry name" value="OCD_Mu_crystall"/>
    <property type="match status" value="1"/>
</dbReference>
<dbReference type="Gene3D" id="3.40.50.720">
    <property type="entry name" value="NAD(P)-binding Rossmann-like Domain"/>
    <property type="match status" value="1"/>
</dbReference>
<dbReference type="Gene3D" id="3.30.1780.10">
    <property type="entry name" value="ornithine cyclodeaminase, domain 1"/>
    <property type="match status" value="1"/>
</dbReference>
<dbReference type="EMBL" id="CP059404">
    <property type="protein sequence ID" value="QNE89019.1"/>
    <property type="molecule type" value="Genomic_DNA"/>
</dbReference>
<dbReference type="PANTHER" id="PTHR13812:SF19">
    <property type="entry name" value="KETIMINE REDUCTASE MU-CRYSTALLIN"/>
    <property type="match status" value="1"/>
</dbReference>
<keyword evidence="2" id="KW-1185">Reference proteome</keyword>
<dbReference type="RefSeq" id="WP_185175405.1">
    <property type="nucleotide sequence ID" value="NZ_CP059404.1"/>
</dbReference>
<proteinExistence type="predicted"/>
<dbReference type="InterPro" id="IPR023401">
    <property type="entry name" value="ODC_N"/>
</dbReference>
<dbReference type="KEGG" id="cik:H0194_08005"/>
<accession>A0A7G7CN53</accession>
<protein>
    <submittedName>
        <fullName evidence="1">Ornithine cyclodeaminase family protein</fullName>
    </submittedName>
</protein>
<dbReference type="SUPFAM" id="SSF51735">
    <property type="entry name" value="NAD(P)-binding Rossmann-fold domains"/>
    <property type="match status" value="1"/>
</dbReference>
<gene>
    <name evidence="1" type="ORF">H0194_08005</name>
</gene>
<reference evidence="1 2" key="1">
    <citation type="submission" date="2020-07" db="EMBL/GenBank/DDBJ databases">
        <title>Complete genome and description of Corynebacterium incognita strain Marseille-Q3630 sp. nov.</title>
        <authorList>
            <person name="Boxberger M."/>
        </authorList>
    </citation>
    <scope>NUCLEOTIDE SEQUENCE [LARGE SCALE GENOMIC DNA]</scope>
    <source>
        <strain evidence="1 2">Marseille-Q3630</strain>
    </source>
</reference>
<organism evidence="1 2">
    <name type="scientific">Corynebacterium incognita</name>
    <dbReference type="NCBI Taxonomy" id="2754725"/>
    <lineage>
        <taxon>Bacteria</taxon>
        <taxon>Bacillati</taxon>
        <taxon>Actinomycetota</taxon>
        <taxon>Actinomycetes</taxon>
        <taxon>Mycobacteriales</taxon>
        <taxon>Corynebacteriaceae</taxon>
        <taxon>Corynebacterium</taxon>
    </lineage>
</organism>